<dbReference type="InterPro" id="IPR014748">
    <property type="entry name" value="Enoyl-CoA_hydra_C"/>
</dbReference>
<evidence type="ECO:0000256" key="1">
    <source>
        <dbReference type="ARBA" id="ARBA00005254"/>
    </source>
</evidence>
<sequence length="263" mass="29060">METTFEQLEVAITGKIGVITLNNPSKHHALSTALIDEMCAALEEMLYRQVRVVILRAPAGSKVFSAGHDVRELPTNGRDPLTYDDPVRRVIRMIELFPAPVIAMVEGTVWGGACELVMSCDLIVAGDDSTFAVTPAKLGMPYNISGVQNFLNTGGMPLCKEMLFTAQPMGVQRLVDQGIVSHAVPRAELESLTRRMAEQIANNSPLVISLLKEELRLLSASHNLGPETFERVQAMRRLVYDSKDYQEGIKAFFEKRAPQFQGE</sequence>
<dbReference type="InterPro" id="IPR001753">
    <property type="entry name" value="Enoyl-CoA_hydra/iso"/>
</dbReference>
<dbReference type="InterPro" id="IPR018376">
    <property type="entry name" value="Enoyl-CoA_hyd/isom_CS"/>
</dbReference>
<dbReference type="PANTHER" id="PTHR11941">
    <property type="entry name" value="ENOYL-COA HYDRATASE-RELATED"/>
    <property type="match status" value="1"/>
</dbReference>
<dbReference type="CDD" id="cd06558">
    <property type="entry name" value="crotonase-like"/>
    <property type="match status" value="1"/>
</dbReference>
<dbReference type="Gene3D" id="1.10.12.10">
    <property type="entry name" value="Lyase 2-enoyl-coa Hydratase, Chain A, domain 2"/>
    <property type="match status" value="1"/>
</dbReference>
<dbReference type="Pfam" id="PF00378">
    <property type="entry name" value="ECH_1"/>
    <property type="match status" value="1"/>
</dbReference>
<keyword evidence="2" id="KW-0456">Lyase</keyword>
<dbReference type="GO" id="GO:0006635">
    <property type="term" value="P:fatty acid beta-oxidation"/>
    <property type="evidence" value="ECO:0007669"/>
    <property type="project" value="TreeGrafter"/>
</dbReference>
<dbReference type="AlphaFoldDB" id="A0AAU7DE13"/>
<dbReference type="RefSeq" id="WP_348261113.1">
    <property type="nucleotide sequence ID" value="NZ_CP121196.1"/>
</dbReference>
<evidence type="ECO:0000313" key="4">
    <source>
        <dbReference type="EMBL" id="XBH15880.1"/>
    </source>
</evidence>
<dbReference type="GO" id="GO:0016829">
    <property type="term" value="F:lyase activity"/>
    <property type="evidence" value="ECO:0007669"/>
    <property type="project" value="UniProtKB-KW"/>
</dbReference>
<dbReference type="PANTHER" id="PTHR11941:SF54">
    <property type="entry name" value="ENOYL-COA HYDRATASE, MITOCHONDRIAL"/>
    <property type="match status" value="1"/>
</dbReference>
<reference evidence="4" key="1">
    <citation type="submission" date="2023-03" db="EMBL/GenBank/DDBJ databases">
        <title>Edaphobacter sp.</title>
        <authorList>
            <person name="Huber K.J."/>
            <person name="Papendorf J."/>
            <person name="Pilke C."/>
            <person name="Bunk B."/>
            <person name="Sproeer C."/>
            <person name="Pester M."/>
        </authorList>
    </citation>
    <scope>NUCLEOTIDE SEQUENCE</scope>
    <source>
        <strain evidence="4">DSM 110680</strain>
    </source>
</reference>
<dbReference type="PROSITE" id="PS00166">
    <property type="entry name" value="ENOYL_COA_HYDRATASE"/>
    <property type="match status" value="1"/>
</dbReference>
<organism evidence="4">
    <name type="scientific">Telmatobacter sp. DSM 110680</name>
    <dbReference type="NCBI Taxonomy" id="3036704"/>
    <lineage>
        <taxon>Bacteria</taxon>
        <taxon>Pseudomonadati</taxon>
        <taxon>Acidobacteriota</taxon>
        <taxon>Terriglobia</taxon>
        <taxon>Terriglobales</taxon>
        <taxon>Acidobacteriaceae</taxon>
        <taxon>Telmatobacter</taxon>
    </lineage>
</organism>
<accession>A0AAU7DE13</accession>
<dbReference type="EMBL" id="CP121196">
    <property type="protein sequence ID" value="XBH15880.1"/>
    <property type="molecule type" value="Genomic_DNA"/>
</dbReference>
<comment type="similarity">
    <text evidence="1 3">Belongs to the enoyl-CoA hydratase/isomerase family.</text>
</comment>
<name>A0AAU7DE13_9BACT</name>
<dbReference type="InterPro" id="IPR029045">
    <property type="entry name" value="ClpP/crotonase-like_dom_sf"/>
</dbReference>
<evidence type="ECO:0000256" key="3">
    <source>
        <dbReference type="RuleBase" id="RU003707"/>
    </source>
</evidence>
<dbReference type="Gene3D" id="3.90.226.10">
    <property type="entry name" value="2-enoyl-CoA Hydratase, Chain A, domain 1"/>
    <property type="match status" value="1"/>
</dbReference>
<dbReference type="SUPFAM" id="SSF52096">
    <property type="entry name" value="ClpP/crotonase"/>
    <property type="match status" value="1"/>
</dbReference>
<evidence type="ECO:0000256" key="2">
    <source>
        <dbReference type="ARBA" id="ARBA00023239"/>
    </source>
</evidence>
<dbReference type="NCBIfam" id="NF008506">
    <property type="entry name" value="PRK11423.1"/>
    <property type="match status" value="1"/>
</dbReference>
<proteinExistence type="inferred from homology"/>
<protein>
    <submittedName>
        <fullName evidence="4">Methylmalonyl-CoA decarboxylase</fullName>
    </submittedName>
</protein>
<gene>
    <name evidence="4" type="primary">scpB</name>
    <name evidence="4" type="ORF">P8935_15030</name>
</gene>